<evidence type="ECO:0000256" key="6">
    <source>
        <dbReference type="ARBA" id="ARBA00023055"/>
    </source>
</evidence>
<dbReference type="GO" id="GO:0061723">
    <property type="term" value="P:glycophagy"/>
    <property type="evidence" value="ECO:0007669"/>
    <property type="project" value="TreeGrafter"/>
</dbReference>
<dbReference type="RefSeq" id="XP_026141326.1">
    <property type="nucleotide sequence ID" value="XM_026285541.1"/>
</dbReference>
<dbReference type="GO" id="GO:0006869">
    <property type="term" value="P:lipid transport"/>
    <property type="evidence" value="ECO:0007669"/>
    <property type="project" value="UniProtKB-KW"/>
</dbReference>
<dbReference type="GO" id="GO:0061709">
    <property type="term" value="P:reticulophagy"/>
    <property type="evidence" value="ECO:0007669"/>
    <property type="project" value="TreeGrafter"/>
</dbReference>
<comment type="catalytic activity">
    <reaction evidence="9">
        <text>a 1,2-diacyl-sn-glycero-3-phosphoethanolamine(in) = a 1,2-diacyl-sn-glycero-3-phosphoethanolamine(out)</text>
        <dbReference type="Rhea" id="RHEA:38895"/>
        <dbReference type="ChEBI" id="CHEBI:64612"/>
    </reaction>
</comment>
<keyword evidence="4" id="KW-0813">Transport</keyword>
<evidence type="ECO:0000256" key="9">
    <source>
        <dbReference type="ARBA" id="ARBA00024615"/>
    </source>
</evidence>
<dbReference type="GO" id="GO:0000045">
    <property type="term" value="P:autophagosome assembly"/>
    <property type="evidence" value="ECO:0007669"/>
    <property type="project" value="TreeGrafter"/>
</dbReference>
<evidence type="ECO:0000256" key="7">
    <source>
        <dbReference type="ARBA" id="ARBA00023136"/>
    </source>
</evidence>
<feature type="region of interest" description="Disordered" evidence="10">
    <location>
        <begin position="177"/>
        <end position="197"/>
    </location>
</feature>
<evidence type="ECO:0000256" key="8">
    <source>
        <dbReference type="ARBA" id="ARBA00024479"/>
    </source>
</evidence>
<dbReference type="InterPro" id="IPR026849">
    <property type="entry name" value="ATG2"/>
</dbReference>
<evidence type="ECO:0000256" key="4">
    <source>
        <dbReference type="ARBA" id="ARBA00022448"/>
    </source>
</evidence>
<dbReference type="PANTHER" id="PTHR13190">
    <property type="entry name" value="AUTOPHAGY-RELATED 2, ISOFORM A"/>
    <property type="match status" value="1"/>
</dbReference>
<dbReference type="OrthoDB" id="18982at2759"/>
<evidence type="ECO:0000256" key="1">
    <source>
        <dbReference type="ARBA" id="ARBA00004406"/>
    </source>
</evidence>
<reference evidence="12 13" key="1">
    <citation type="submission" date="2025-04" db="UniProtKB">
        <authorList>
            <consortium name="RefSeq"/>
        </authorList>
    </citation>
    <scope>IDENTIFICATION</scope>
    <source>
        <strain evidence="12 13">Wakin</strain>
        <tissue evidence="12 13">Muscle</tissue>
    </source>
</reference>
<dbReference type="GO" id="GO:0034727">
    <property type="term" value="P:piecemeal microautophagy of the nucleus"/>
    <property type="evidence" value="ECO:0007669"/>
    <property type="project" value="TreeGrafter"/>
</dbReference>
<dbReference type="PANTHER" id="PTHR13190:SF20">
    <property type="entry name" value="AUTOPHAGY-RELATED PROTEIN 2 HOMOLOG B"/>
    <property type="match status" value="1"/>
</dbReference>
<protein>
    <submittedName>
        <fullName evidence="12 13">Autophagy-related protein 2 homolog B-like</fullName>
    </submittedName>
</protein>
<name>A0A6P6R7C9_CARAU</name>
<keyword evidence="11" id="KW-1185">Reference proteome</keyword>
<dbReference type="GeneID" id="113117117"/>
<keyword evidence="5" id="KW-0256">Endoplasmic reticulum</keyword>
<evidence type="ECO:0000256" key="10">
    <source>
        <dbReference type="SAM" id="MobiDB-lite"/>
    </source>
</evidence>
<dbReference type="GO" id="GO:0034045">
    <property type="term" value="C:phagophore assembly site membrane"/>
    <property type="evidence" value="ECO:0007669"/>
    <property type="project" value="UniProtKB-SubCell"/>
</dbReference>
<evidence type="ECO:0000256" key="5">
    <source>
        <dbReference type="ARBA" id="ARBA00022824"/>
    </source>
</evidence>
<dbReference type="RefSeq" id="XP_026141327.1">
    <property type="nucleotide sequence ID" value="XM_026285542.1"/>
</dbReference>
<evidence type="ECO:0000256" key="2">
    <source>
        <dbReference type="ARBA" id="ARBA00004623"/>
    </source>
</evidence>
<dbReference type="GO" id="GO:0061908">
    <property type="term" value="C:phagophore"/>
    <property type="evidence" value="ECO:0007669"/>
    <property type="project" value="TreeGrafter"/>
</dbReference>
<evidence type="ECO:0000313" key="13">
    <source>
        <dbReference type="RefSeq" id="XP_026141327.1"/>
    </source>
</evidence>
<dbReference type="Pfam" id="PF13329">
    <property type="entry name" value="ATG2_CAD"/>
    <property type="match status" value="1"/>
</dbReference>
<gene>
    <name evidence="12 13" type="primary">LOC113117117</name>
</gene>
<evidence type="ECO:0000313" key="11">
    <source>
        <dbReference type="Proteomes" id="UP000515129"/>
    </source>
</evidence>
<dbReference type="GO" id="GO:0005789">
    <property type="term" value="C:endoplasmic reticulum membrane"/>
    <property type="evidence" value="ECO:0007669"/>
    <property type="project" value="UniProtKB-SubCell"/>
</dbReference>
<proteinExistence type="inferred from homology"/>
<sequence>MRGVTLEHRVMPSSLGWYDQIVDFLNVSNEPPSSVSNLHLHLWSCSLDYRPLYLPVRSLLTVETFSISNSVSLDHSSSSLRIILDEAALFLSDKINAVSVNLARDYVQVVDMGTLELRITAVKPGQDGKMTEPRFELPCSSDVIHIRTCADSCAALMNLIQYIASYGDLLPPSGLEAKRRSTKQRVKTEAASHLPAQGPLEQQILQDLMSDAMEETDSL</sequence>
<dbReference type="Proteomes" id="UP000515129">
    <property type="component" value="Chromosome 17"/>
</dbReference>
<dbReference type="AlphaFoldDB" id="A0A6P6R7C9"/>
<dbReference type="GO" id="GO:0032266">
    <property type="term" value="F:phosphatidylinositol-3-phosphate binding"/>
    <property type="evidence" value="ECO:0007669"/>
    <property type="project" value="TreeGrafter"/>
</dbReference>
<comment type="similarity">
    <text evidence="3">Belongs to the ATG2 family.</text>
</comment>
<comment type="catalytic activity">
    <reaction evidence="8">
        <text>a 1,2-diacyl-sn-glycero-3-phospho-L-serine(in) = a 1,2-diacyl-sn-glycero-3-phospho-L-serine(out)</text>
        <dbReference type="Rhea" id="RHEA:38663"/>
        <dbReference type="ChEBI" id="CHEBI:57262"/>
    </reaction>
</comment>
<evidence type="ECO:0000313" key="12">
    <source>
        <dbReference type="RefSeq" id="XP_026141326.1"/>
    </source>
</evidence>
<organism evidence="11 12">
    <name type="scientific">Carassius auratus</name>
    <name type="common">Goldfish</name>
    <dbReference type="NCBI Taxonomy" id="7957"/>
    <lineage>
        <taxon>Eukaryota</taxon>
        <taxon>Metazoa</taxon>
        <taxon>Chordata</taxon>
        <taxon>Craniata</taxon>
        <taxon>Vertebrata</taxon>
        <taxon>Euteleostomi</taxon>
        <taxon>Actinopterygii</taxon>
        <taxon>Neopterygii</taxon>
        <taxon>Teleostei</taxon>
        <taxon>Ostariophysi</taxon>
        <taxon>Cypriniformes</taxon>
        <taxon>Cyprinidae</taxon>
        <taxon>Cyprininae</taxon>
        <taxon>Carassius</taxon>
    </lineage>
</organism>
<dbReference type="KEGG" id="caua:113117117"/>
<comment type="subcellular location">
    <subcellularLocation>
        <location evidence="1">Endoplasmic reticulum membrane</location>
        <topology evidence="1">Peripheral membrane protein</topology>
    </subcellularLocation>
    <subcellularLocation>
        <location evidence="2">Preautophagosomal structure membrane</location>
        <topology evidence="2">Peripheral membrane protein</topology>
    </subcellularLocation>
</comment>
<keyword evidence="7" id="KW-0472">Membrane</keyword>
<keyword evidence="6" id="KW-0445">Lipid transport</keyword>
<evidence type="ECO:0000256" key="3">
    <source>
        <dbReference type="ARBA" id="ARBA00009714"/>
    </source>
</evidence>
<dbReference type="GO" id="GO:0043495">
    <property type="term" value="F:protein-membrane adaptor activity"/>
    <property type="evidence" value="ECO:0007669"/>
    <property type="project" value="TreeGrafter"/>
</dbReference>
<dbReference type="GO" id="GO:0000422">
    <property type="term" value="P:autophagy of mitochondrion"/>
    <property type="evidence" value="ECO:0007669"/>
    <property type="project" value="TreeGrafter"/>
</dbReference>
<accession>A0A6P6R7C9</accession>